<feature type="region of interest" description="Disordered" evidence="1">
    <location>
        <begin position="539"/>
        <end position="568"/>
    </location>
</feature>
<dbReference type="PANTHER" id="PTHR31975">
    <property type="entry name" value="BUD SITE SELECTION PROTEIN 7-RELATED"/>
    <property type="match status" value="1"/>
</dbReference>
<protein>
    <submittedName>
        <fullName evidence="2">Chs5p-Arf1p-binding proteins-domain-containing protein</fullName>
    </submittedName>
</protein>
<reference evidence="2" key="1">
    <citation type="submission" date="2023-03" db="EMBL/GenBank/DDBJ databases">
        <title>Massive genome expansion in bonnet fungi (Mycena s.s.) driven by repeated elements and novel gene families across ecological guilds.</title>
        <authorList>
            <consortium name="Lawrence Berkeley National Laboratory"/>
            <person name="Harder C.B."/>
            <person name="Miyauchi S."/>
            <person name="Viragh M."/>
            <person name="Kuo A."/>
            <person name="Thoen E."/>
            <person name="Andreopoulos B."/>
            <person name="Lu D."/>
            <person name="Skrede I."/>
            <person name="Drula E."/>
            <person name="Henrissat B."/>
            <person name="Morin E."/>
            <person name="Kohler A."/>
            <person name="Barry K."/>
            <person name="LaButti K."/>
            <person name="Morin E."/>
            <person name="Salamov A."/>
            <person name="Lipzen A."/>
            <person name="Mereny Z."/>
            <person name="Hegedus B."/>
            <person name="Baldrian P."/>
            <person name="Stursova M."/>
            <person name="Weitz H."/>
            <person name="Taylor A."/>
            <person name="Grigoriev I.V."/>
            <person name="Nagy L.G."/>
            <person name="Martin F."/>
            <person name="Kauserud H."/>
        </authorList>
    </citation>
    <scope>NUCLEOTIDE SEQUENCE</scope>
    <source>
        <strain evidence="2">CBHHK173m</strain>
    </source>
</reference>
<dbReference type="Pfam" id="PF09295">
    <property type="entry name" value="ChAPs"/>
    <property type="match status" value="1"/>
</dbReference>
<evidence type="ECO:0000256" key="1">
    <source>
        <dbReference type="SAM" id="MobiDB-lite"/>
    </source>
</evidence>
<dbReference type="Proteomes" id="UP001222325">
    <property type="component" value="Unassembled WGS sequence"/>
</dbReference>
<comment type="caution">
    <text evidence="2">The sequence shown here is derived from an EMBL/GenBank/DDBJ whole genome shotgun (WGS) entry which is preliminary data.</text>
</comment>
<evidence type="ECO:0000313" key="2">
    <source>
        <dbReference type="EMBL" id="KAJ7089192.1"/>
    </source>
</evidence>
<evidence type="ECO:0000313" key="3">
    <source>
        <dbReference type="Proteomes" id="UP001222325"/>
    </source>
</evidence>
<proteinExistence type="predicted"/>
<accession>A0AAD6U3D4</accession>
<gene>
    <name evidence="2" type="ORF">B0H15DRAFT_922710</name>
</gene>
<dbReference type="EMBL" id="JARJCN010000024">
    <property type="protein sequence ID" value="KAJ7089192.1"/>
    <property type="molecule type" value="Genomic_DNA"/>
</dbReference>
<dbReference type="InterPro" id="IPR015374">
    <property type="entry name" value="ChAPs"/>
</dbReference>
<dbReference type="GO" id="GO:0034044">
    <property type="term" value="C:exomer complex"/>
    <property type="evidence" value="ECO:0007669"/>
    <property type="project" value="UniProtKB-ARBA"/>
</dbReference>
<dbReference type="FunFam" id="1.25.40.10:FF:000149">
    <property type="entry name" value="Clathrin-coated vesiclec protein (Bud7)"/>
    <property type="match status" value="1"/>
</dbReference>
<name>A0AAD6U3D4_9AGAR</name>
<feature type="region of interest" description="Disordered" evidence="1">
    <location>
        <begin position="438"/>
        <end position="505"/>
    </location>
</feature>
<dbReference type="AlphaFoldDB" id="A0AAD6U3D4"/>
<feature type="compositionally biased region" description="Basic and acidic residues" evidence="1">
    <location>
        <begin position="549"/>
        <end position="561"/>
    </location>
</feature>
<keyword evidence="3" id="KW-1185">Reference proteome</keyword>
<dbReference type="PANTHER" id="PTHR31975:SF1">
    <property type="entry name" value="BUD SITE SELECTION PROTEIN 7-RELATED"/>
    <property type="match status" value="1"/>
</dbReference>
<dbReference type="Gene3D" id="1.25.40.10">
    <property type="entry name" value="Tetratricopeptide repeat domain"/>
    <property type="match status" value="2"/>
</dbReference>
<organism evidence="2 3">
    <name type="scientific">Mycena belliarum</name>
    <dbReference type="NCBI Taxonomy" id="1033014"/>
    <lineage>
        <taxon>Eukaryota</taxon>
        <taxon>Fungi</taxon>
        <taxon>Dikarya</taxon>
        <taxon>Basidiomycota</taxon>
        <taxon>Agaricomycotina</taxon>
        <taxon>Agaricomycetes</taxon>
        <taxon>Agaricomycetidae</taxon>
        <taxon>Agaricales</taxon>
        <taxon>Marasmiineae</taxon>
        <taxon>Mycenaceae</taxon>
        <taxon>Mycena</taxon>
    </lineage>
</organism>
<dbReference type="SUPFAM" id="SSF48452">
    <property type="entry name" value="TPR-like"/>
    <property type="match status" value="2"/>
</dbReference>
<sequence length="744" mass="82571">MAEATATFKEIPELFEVDLGESLIARTESLSTFRELGPPDLCHVVKSMGKSGQRDLGSYHFVSGVDASSSASLAAYINSLTYAIEDSNAWFSKTPAWKVRNGCYCCFNAFARVDFRVDVKIPGGVNAYVVDLRGERHEATADMWQETYVSALLRAILYSDDPTHSLDAYRKLDPIPSPEGELRFLAAAEALFLKGWQVGSDPEIQVASVTTNHLTAGLLKYFGASGRYQQAANLFEKIAVREPEVNSLLARAYLGMNEEVKALQIMSTALRTVPGPASYTLLHAQCDFLRDKGRSDWALKLARQAVNAAPSEFVTWEKLTEVYVELGMFESALLTLNSCPMFTFNGRDAHRQLTPSRVHFPFHRSIGEILPDRVKTEDDEADPALQRLPAPGLRGTWARAYGLLTRLVAQIGWDELLKTRSAVFVMEEEYRMQKAQGDFNGHERAASAEGTTLAEGDEDNASTRGMVSPGGSAVSATTSPISATVPELNLNGNGNGNGNVTAKVNAGENDIPTIRISTESDGEADSTAAMAADSLERPVQAAAGDDEADISHADNDTKKEPATPLTQEPFSFSNKRLCERWLDNLFMVLYEDLRVWTIFRAEVAHFKTQHVAYRKTGLEWEILGDLGMRLHHKEEAKEAYQRCLDTPRYSVKPWSKLMEMYAEEGDIQRSIQTAIRVAAYQYAEYTEMTFPTQIAQCFFKLGSVHGHAKISYTLLSMGLPEPILKIMDSYLQYGKTFKVEGYDY</sequence>
<dbReference type="GO" id="GO:0006893">
    <property type="term" value="P:Golgi to plasma membrane transport"/>
    <property type="evidence" value="ECO:0007669"/>
    <property type="project" value="TreeGrafter"/>
</dbReference>
<dbReference type="InterPro" id="IPR011990">
    <property type="entry name" value="TPR-like_helical_dom_sf"/>
</dbReference>